<feature type="region of interest" description="Disordered" evidence="6">
    <location>
        <begin position="315"/>
        <end position="497"/>
    </location>
</feature>
<evidence type="ECO:0000256" key="4">
    <source>
        <dbReference type="ARBA" id="ARBA00023157"/>
    </source>
</evidence>
<evidence type="ECO:0000313" key="9">
    <source>
        <dbReference type="Proteomes" id="UP001159042"/>
    </source>
</evidence>
<evidence type="ECO:0000256" key="3">
    <source>
        <dbReference type="ARBA" id="ARBA00022737"/>
    </source>
</evidence>
<evidence type="ECO:0000256" key="2">
    <source>
        <dbReference type="ARBA" id="ARBA00022729"/>
    </source>
</evidence>
<gene>
    <name evidence="8" type="ORF">NQ315_001518</name>
</gene>
<keyword evidence="5" id="KW-0325">Glycoprotein</keyword>
<name>A0AAV8W9W8_9CUCU</name>
<evidence type="ECO:0000256" key="5">
    <source>
        <dbReference type="ARBA" id="ARBA00023180"/>
    </source>
</evidence>
<keyword evidence="1" id="KW-0147">Chitin-binding</keyword>
<keyword evidence="3" id="KW-0677">Repeat</keyword>
<sequence length="687" mass="74321">MVNKGVINRPEINKEAKIKAEISKPDKVKVVINRLEINKAVKIKAVISKADNKVEISKVVKMGNKEVKEGRMVNKGIINRPEINKEAKIKAEISKPDKVKVVINRLEINKAVISKADNKEEISKVVKMGNKEVKEAKIKVDNKVEISKVKMGNKVVNKEAKVVNKVKIRVVISKADNKVEINKVKMDSKVAINRAAVNKEAKDKVVNNQTKIKVETSKADKVPITKTATRKDKAAIIRLGSSWNSTNVSSGIGTSCSTEGYLGDPNDCKKFYRCVNAGNNVYTRYEFNCGRGTVWDANSITCNYPWAVRGKCSQVVEPPEPSTTTEQSGAGSTPQGTTSSGTTEPGSTTGSGGPESTTSTDGSGGSTQPTDSSASTTGWSSTNTPTGGTGESSTPASTIGSTIPLVETTTSGWSTTPTSGTTDLSSTPGSTDATSTLGSTEATSTLGTTDGTVTVGTVGSTTQLSTTPDSGYTSTTQSGTDGTTQGGAGTTEPPTTMEPCPIGQLEGDQIALVCPTGFRRHPKYCNLFYQCTKRNNDHDYKILVLSCPEGTIYDNNKIQCLPQNETQACAGEIATSRLYRWLDDNSLPPVQITSRRPLCPLEGFHGAEENECSTNFIRCQSNSVGRLEGYMYQCPQEFAFWKISRRCERMSRLFTCRGGDIYRTRWEIPVETDNVSYRRRKSANIDF</sequence>
<dbReference type="EMBL" id="JANEYG010000005">
    <property type="protein sequence ID" value="KAJ8922972.1"/>
    <property type="molecule type" value="Genomic_DNA"/>
</dbReference>
<dbReference type="GO" id="GO:0008061">
    <property type="term" value="F:chitin binding"/>
    <property type="evidence" value="ECO:0007669"/>
    <property type="project" value="UniProtKB-KW"/>
</dbReference>
<dbReference type="Proteomes" id="UP001159042">
    <property type="component" value="Unassembled WGS sequence"/>
</dbReference>
<dbReference type="InterPro" id="IPR051940">
    <property type="entry name" value="Chitin_bind-dev_reg"/>
</dbReference>
<comment type="caution">
    <text evidence="8">The sequence shown here is derived from an EMBL/GenBank/DDBJ whole genome shotgun (WGS) entry which is preliminary data.</text>
</comment>
<organism evidence="8 9">
    <name type="scientific">Exocentrus adspersus</name>
    <dbReference type="NCBI Taxonomy" id="1586481"/>
    <lineage>
        <taxon>Eukaryota</taxon>
        <taxon>Metazoa</taxon>
        <taxon>Ecdysozoa</taxon>
        <taxon>Arthropoda</taxon>
        <taxon>Hexapoda</taxon>
        <taxon>Insecta</taxon>
        <taxon>Pterygota</taxon>
        <taxon>Neoptera</taxon>
        <taxon>Endopterygota</taxon>
        <taxon>Coleoptera</taxon>
        <taxon>Polyphaga</taxon>
        <taxon>Cucujiformia</taxon>
        <taxon>Chrysomeloidea</taxon>
        <taxon>Cerambycidae</taxon>
        <taxon>Lamiinae</taxon>
        <taxon>Acanthocinini</taxon>
        <taxon>Exocentrus</taxon>
    </lineage>
</organism>
<dbReference type="PANTHER" id="PTHR23301">
    <property type="entry name" value="CHITIN BINDING PERITROPHIN-A"/>
    <property type="match status" value="1"/>
</dbReference>
<feature type="domain" description="Chitin-binding type-2" evidence="7">
    <location>
        <begin position="253"/>
        <end position="314"/>
    </location>
</feature>
<keyword evidence="9" id="KW-1185">Reference proteome</keyword>
<dbReference type="SUPFAM" id="SSF57625">
    <property type="entry name" value="Invertebrate chitin-binding proteins"/>
    <property type="match status" value="2"/>
</dbReference>
<dbReference type="InterPro" id="IPR002557">
    <property type="entry name" value="Chitin-bd_dom"/>
</dbReference>
<feature type="compositionally biased region" description="Low complexity" evidence="6">
    <location>
        <begin position="328"/>
        <end position="398"/>
    </location>
</feature>
<keyword evidence="4" id="KW-1015">Disulfide bond</keyword>
<protein>
    <recommendedName>
        <fullName evidence="7">Chitin-binding type-2 domain-containing protein</fullName>
    </recommendedName>
</protein>
<proteinExistence type="predicted"/>
<dbReference type="PROSITE" id="PS50940">
    <property type="entry name" value="CHIT_BIND_II"/>
    <property type="match status" value="3"/>
</dbReference>
<evidence type="ECO:0000259" key="7">
    <source>
        <dbReference type="PROSITE" id="PS50940"/>
    </source>
</evidence>
<feature type="compositionally biased region" description="Low complexity" evidence="6">
    <location>
        <begin position="408"/>
        <end position="483"/>
    </location>
</feature>
<keyword evidence="2" id="KW-0732">Signal</keyword>
<evidence type="ECO:0000256" key="1">
    <source>
        <dbReference type="ARBA" id="ARBA00022669"/>
    </source>
</evidence>
<dbReference type="GO" id="GO:0005576">
    <property type="term" value="C:extracellular region"/>
    <property type="evidence" value="ECO:0007669"/>
    <property type="project" value="InterPro"/>
</dbReference>
<feature type="domain" description="Chitin-binding type-2" evidence="7">
    <location>
        <begin position="511"/>
        <end position="571"/>
    </location>
</feature>
<dbReference type="AlphaFoldDB" id="A0AAV8W9W8"/>
<feature type="domain" description="Chitin-binding type-2" evidence="7">
    <location>
        <begin position="596"/>
        <end position="658"/>
    </location>
</feature>
<dbReference type="Pfam" id="PF01607">
    <property type="entry name" value="CBM_14"/>
    <property type="match status" value="1"/>
</dbReference>
<dbReference type="PANTHER" id="PTHR23301:SF0">
    <property type="entry name" value="CHITIN-BINDING TYPE-2 DOMAIN-CONTAINING PROTEIN-RELATED"/>
    <property type="match status" value="1"/>
</dbReference>
<dbReference type="FunFam" id="2.170.140.10:FF:000006">
    <property type="entry name" value="Mucin related 89F, isoform B"/>
    <property type="match status" value="1"/>
</dbReference>
<accession>A0AAV8W9W8</accession>
<reference evidence="8 9" key="1">
    <citation type="journal article" date="2023" name="Insect Mol. Biol.">
        <title>Genome sequencing provides insights into the evolution of gene families encoding plant cell wall-degrading enzymes in longhorned beetles.</title>
        <authorList>
            <person name="Shin N.R."/>
            <person name="Okamura Y."/>
            <person name="Kirsch R."/>
            <person name="Pauchet Y."/>
        </authorList>
    </citation>
    <scope>NUCLEOTIDE SEQUENCE [LARGE SCALE GENOMIC DNA]</scope>
    <source>
        <strain evidence="8">EAD_L_NR</strain>
    </source>
</reference>
<evidence type="ECO:0000256" key="6">
    <source>
        <dbReference type="SAM" id="MobiDB-lite"/>
    </source>
</evidence>
<dbReference type="InterPro" id="IPR036508">
    <property type="entry name" value="Chitin-bd_dom_sf"/>
</dbReference>
<dbReference type="Gene3D" id="2.170.140.10">
    <property type="entry name" value="Chitin binding domain"/>
    <property type="match status" value="2"/>
</dbReference>
<dbReference type="SMART" id="SM00494">
    <property type="entry name" value="ChtBD2"/>
    <property type="match status" value="3"/>
</dbReference>
<evidence type="ECO:0000313" key="8">
    <source>
        <dbReference type="EMBL" id="KAJ8922972.1"/>
    </source>
</evidence>